<name>A0A7X0LPK0_9ACTN</name>
<keyword evidence="2" id="KW-1185">Reference proteome</keyword>
<reference evidence="1 2" key="1">
    <citation type="submission" date="2020-08" db="EMBL/GenBank/DDBJ databases">
        <title>Genomic Encyclopedia of Type Strains, Phase IV (KMG-IV): sequencing the most valuable type-strain genomes for metagenomic binning, comparative biology and taxonomic classification.</title>
        <authorList>
            <person name="Goeker M."/>
        </authorList>
    </citation>
    <scope>NUCLEOTIDE SEQUENCE [LARGE SCALE GENOMIC DNA]</scope>
    <source>
        <strain evidence="1 2">DSM 40141</strain>
    </source>
</reference>
<accession>A0A7X0LPK0</accession>
<dbReference type="Proteomes" id="UP000540423">
    <property type="component" value="Unassembled WGS sequence"/>
</dbReference>
<protein>
    <submittedName>
        <fullName evidence="1">Uncharacterized protein</fullName>
    </submittedName>
</protein>
<evidence type="ECO:0000313" key="1">
    <source>
        <dbReference type="EMBL" id="MBB6436065.1"/>
    </source>
</evidence>
<evidence type="ECO:0000313" key="2">
    <source>
        <dbReference type="Proteomes" id="UP000540423"/>
    </source>
</evidence>
<sequence>MSRSRIRAHTLPHARHDGATYGTRYEAEFAALAASHRGRPTTDIVPLLRRAADRALLGFAPADLQEQAQAISSGAPCRLRITLP</sequence>
<gene>
    <name evidence="1" type="ORF">HNQ79_002528</name>
</gene>
<dbReference type="EMBL" id="JACHEM010000005">
    <property type="protein sequence ID" value="MBB6436065.1"/>
    <property type="molecule type" value="Genomic_DNA"/>
</dbReference>
<dbReference type="AlphaFoldDB" id="A0A7X0LPK0"/>
<proteinExistence type="predicted"/>
<comment type="caution">
    <text evidence="1">The sequence shown here is derived from an EMBL/GenBank/DDBJ whole genome shotgun (WGS) entry which is preliminary data.</text>
</comment>
<organism evidence="1 2">
    <name type="scientific">Streptomyces candidus</name>
    <dbReference type="NCBI Taxonomy" id="67283"/>
    <lineage>
        <taxon>Bacteria</taxon>
        <taxon>Bacillati</taxon>
        <taxon>Actinomycetota</taxon>
        <taxon>Actinomycetes</taxon>
        <taxon>Kitasatosporales</taxon>
        <taxon>Streptomycetaceae</taxon>
        <taxon>Streptomyces</taxon>
    </lineage>
</organism>
<dbReference type="RefSeq" id="WP_185029987.1">
    <property type="nucleotide sequence ID" value="NZ_BNBN01000005.1"/>
</dbReference>